<comment type="caution">
    <text evidence="1">The sequence shown here is derived from an EMBL/GenBank/DDBJ whole genome shotgun (WGS) entry which is preliminary data.</text>
</comment>
<dbReference type="AlphaFoldDB" id="A0A2G5UBA2"/>
<dbReference type="PANTHER" id="PTHR47629">
    <property type="entry name" value="C-TYPE LECTIN-RELATED"/>
    <property type="match status" value="1"/>
</dbReference>
<dbReference type="Proteomes" id="UP000230233">
    <property type="component" value="Chromosome IV"/>
</dbReference>
<accession>A0A2G5UBA2</accession>
<proteinExistence type="predicted"/>
<keyword evidence="2" id="KW-1185">Reference proteome</keyword>
<organism evidence="1 2">
    <name type="scientific">Caenorhabditis nigoni</name>
    <dbReference type="NCBI Taxonomy" id="1611254"/>
    <lineage>
        <taxon>Eukaryota</taxon>
        <taxon>Metazoa</taxon>
        <taxon>Ecdysozoa</taxon>
        <taxon>Nematoda</taxon>
        <taxon>Chromadorea</taxon>
        <taxon>Rhabditida</taxon>
        <taxon>Rhabditina</taxon>
        <taxon>Rhabditomorpha</taxon>
        <taxon>Rhabditoidea</taxon>
        <taxon>Rhabditidae</taxon>
        <taxon>Peloderinae</taxon>
        <taxon>Caenorhabditis</taxon>
    </lineage>
</organism>
<dbReference type="Gene3D" id="3.10.100.10">
    <property type="entry name" value="Mannose-Binding Protein A, subunit A"/>
    <property type="match status" value="1"/>
</dbReference>
<sequence length="202" mass="22483">MCKISRATFLQISLPIDTCPSLQSDVNLTLESSMGNSYSWEKTENGYSFSGCRDGWKKFERIDGITVCMQAFNSPKLERATAQTWCNRKNATIIGMASVEESQWAHGYLISNNTWYAYWVDGTLTCKLDTCDYSTLMYTDGFTSGSAALNTTTNFYVNPAGPNNKLMYLAVTTLHENKPKTMYNPGGKNPADGVVCGYQLKN</sequence>
<evidence type="ECO:0000313" key="2">
    <source>
        <dbReference type="Proteomes" id="UP000230233"/>
    </source>
</evidence>
<protein>
    <recommendedName>
        <fullName evidence="3">C-type lectin domain-containing protein</fullName>
    </recommendedName>
</protein>
<dbReference type="SUPFAM" id="SSF56436">
    <property type="entry name" value="C-type lectin-like"/>
    <property type="match status" value="1"/>
</dbReference>
<evidence type="ECO:0008006" key="3">
    <source>
        <dbReference type="Google" id="ProtNLM"/>
    </source>
</evidence>
<dbReference type="InterPro" id="IPR016187">
    <property type="entry name" value="CTDL_fold"/>
</dbReference>
<dbReference type="InterPro" id="IPR016186">
    <property type="entry name" value="C-type_lectin-like/link_sf"/>
</dbReference>
<dbReference type="OrthoDB" id="2142683at2759"/>
<gene>
    <name evidence="1" type="primary">Cnig_chr_IV.g15648</name>
    <name evidence="1" type="ORF">B9Z55_015648</name>
</gene>
<dbReference type="STRING" id="1611254.A0A2G5UBA2"/>
<reference evidence="2" key="1">
    <citation type="submission" date="2017-10" db="EMBL/GenBank/DDBJ databases">
        <title>Rapid genome shrinkage in a self-fertile nematode reveals novel sperm competition proteins.</title>
        <authorList>
            <person name="Yin D."/>
            <person name="Schwarz E.M."/>
            <person name="Thomas C.G."/>
            <person name="Felde R.L."/>
            <person name="Korf I.F."/>
            <person name="Cutter A.D."/>
            <person name="Schartner C.M."/>
            <person name="Ralston E.J."/>
            <person name="Meyer B.J."/>
            <person name="Haag E.S."/>
        </authorList>
    </citation>
    <scope>NUCLEOTIDE SEQUENCE [LARGE SCALE GENOMIC DNA]</scope>
    <source>
        <strain evidence="2">JU1422</strain>
    </source>
</reference>
<dbReference type="PANTHER" id="PTHR47629:SF13">
    <property type="entry name" value="CW DOMAIN-CONTAINING PROTEIN-RELATED"/>
    <property type="match status" value="1"/>
</dbReference>
<dbReference type="EMBL" id="PDUG01000004">
    <property type="protein sequence ID" value="PIC36777.1"/>
    <property type="molecule type" value="Genomic_DNA"/>
</dbReference>
<evidence type="ECO:0000313" key="1">
    <source>
        <dbReference type="EMBL" id="PIC36777.1"/>
    </source>
</evidence>
<name>A0A2G5UBA2_9PELO</name>